<protein>
    <submittedName>
        <fullName evidence="2">Uncharacterized protein</fullName>
    </submittedName>
</protein>
<dbReference type="KEGG" id="smoo:SMONO_v1c06150"/>
<sequence>MATKKDLKSIYEYKPSNPRDPKMPSLERTSDYNNGSSFDDSDFYFESSIGVNDSSKNSQKEDNSSVLIDGLEDSKKNASNVIAKIKGINETTKTLEEKTNEELFTSEIVMPDPTSELNIFNAFANRKYRALEEMSRTKEIIKNTRGEVRLKLTEKEVKKILETFRSKVVKVTQKEVVIKNNKYGFEIYRNSSDKRYWVAASCFEEIWDPKKNSYVNLWSGNSFTGYGYHDFDQVINQTITMMTKGKTGSIIWRDFVTGWSKQKNRFYASDTPTQFTYSEYKKIVKWYRENKIWILVKQAKVKDIEDLMEENKMKRKTGEPISAMSTIQAKLLEPPRRASLVFGYPVKDPNYKGKDYANPENKLYEIGFAFTE</sequence>
<organism evidence="2 3">
    <name type="scientific">Spiroplasma monobiae MQ-1</name>
    <dbReference type="NCBI Taxonomy" id="1336748"/>
    <lineage>
        <taxon>Bacteria</taxon>
        <taxon>Bacillati</taxon>
        <taxon>Mycoplasmatota</taxon>
        <taxon>Mollicutes</taxon>
        <taxon>Entomoplasmatales</taxon>
        <taxon>Spiroplasmataceae</taxon>
        <taxon>Spiroplasma</taxon>
    </lineage>
</organism>
<keyword evidence="3" id="KW-1185">Reference proteome</keyword>
<dbReference type="Proteomes" id="UP000234790">
    <property type="component" value="Chromosome"/>
</dbReference>
<evidence type="ECO:0000313" key="3">
    <source>
        <dbReference type="Proteomes" id="UP000234790"/>
    </source>
</evidence>
<name>A0A2K9LYN7_SPISQ</name>
<feature type="region of interest" description="Disordered" evidence="1">
    <location>
        <begin position="1"/>
        <end position="34"/>
    </location>
</feature>
<gene>
    <name evidence="2" type="ORF">SMONO_v1c06150</name>
</gene>
<reference evidence="2 3" key="1">
    <citation type="submission" date="2017-12" db="EMBL/GenBank/DDBJ databases">
        <title>Complete genome sequence of Spiroplasma monobiae MQ-1 (ATCC 33825).</title>
        <authorList>
            <person name="Tsai Y.-M."/>
            <person name="Lo W.-S."/>
            <person name="Wu P.-S."/>
            <person name="Cho S.-T."/>
            <person name="Kuo C.-H."/>
        </authorList>
    </citation>
    <scope>NUCLEOTIDE SEQUENCE [LARGE SCALE GENOMIC DNA]</scope>
    <source>
        <strain evidence="2 3">MQ-1</strain>
    </source>
</reference>
<dbReference type="OrthoDB" id="389900at2"/>
<dbReference type="RefSeq" id="WP_101780911.1">
    <property type="nucleotide sequence ID" value="NZ_CP025543.1"/>
</dbReference>
<proteinExistence type="predicted"/>
<accession>A0A2K9LYN7</accession>
<dbReference type="EMBL" id="CP025543">
    <property type="protein sequence ID" value="AUM62864.1"/>
    <property type="molecule type" value="Genomic_DNA"/>
</dbReference>
<dbReference type="AlphaFoldDB" id="A0A2K9LYN7"/>
<evidence type="ECO:0000256" key="1">
    <source>
        <dbReference type="SAM" id="MobiDB-lite"/>
    </source>
</evidence>
<feature type="compositionally biased region" description="Basic and acidic residues" evidence="1">
    <location>
        <begin position="1"/>
        <end position="22"/>
    </location>
</feature>
<evidence type="ECO:0000313" key="2">
    <source>
        <dbReference type="EMBL" id="AUM62864.1"/>
    </source>
</evidence>